<dbReference type="GO" id="GO:0017038">
    <property type="term" value="P:protein import"/>
    <property type="evidence" value="ECO:0007669"/>
    <property type="project" value="TreeGrafter"/>
</dbReference>
<dbReference type="GO" id="GO:0005886">
    <property type="term" value="C:plasma membrane"/>
    <property type="evidence" value="ECO:0007669"/>
    <property type="project" value="UniProtKB-SubCell"/>
</dbReference>
<dbReference type="OrthoDB" id="4045at2"/>
<evidence type="ECO:0000313" key="10">
    <source>
        <dbReference type="Proteomes" id="UP000001880"/>
    </source>
</evidence>
<dbReference type="STRING" id="502025.Hoch_1809"/>
<dbReference type="Pfam" id="PF01618">
    <property type="entry name" value="MotA_ExbB"/>
    <property type="match status" value="1"/>
</dbReference>
<feature type="transmembrane region" description="Helical" evidence="7">
    <location>
        <begin position="165"/>
        <end position="184"/>
    </location>
</feature>
<evidence type="ECO:0000256" key="6">
    <source>
        <dbReference type="RuleBase" id="RU004057"/>
    </source>
</evidence>
<keyword evidence="2" id="KW-1003">Cell membrane</keyword>
<name>D0LY02_HALO1</name>
<protein>
    <submittedName>
        <fullName evidence="9">MotA/TolQ/ExbB proton channel</fullName>
    </submittedName>
</protein>
<dbReference type="InterPro" id="IPR002898">
    <property type="entry name" value="MotA_ExbB_proton_chnl"/>
</dbReference>
<keyword evidence="6" id="KW-0653">Protein transport</keyword>
<comment type="subcellular location">
    <subcellularLocation>
        <location evidence="1">Cell membrane</location>
        <topology evidence="1">Multi-pass membrane protein</topology>
    </subcellularLocation>
    <subcellularLocation>
        <location evidence="6">Membrane</location>
        <topology evidence="6">Multi-pass membrane protein</topology>
    </subcellularLocation>
</comment>
<comment type="similarity">
    <text evidence="6">Belongs to the exbB/tolQ family.</text>
</comment>
<dbReference type="InterPro" id="IPR050790">
    <property type="entry name" value="ExbB/TolQ_transport"/>
</dbReference>
<evidence type="ECO:0000256" key="4">
    <source>
        <dbReference type="ARBA" id="ARBA00022989"/>
    </source>
</evidence>
<evidence type="ECO:0000256" key="7">
    <source>
        <dbReference type="SAM" id="Phobius"/>
    </source>
</evidence>
<dbReference type="EMBL" id="CP001804">
    <property type="protein sequence ID" value="ACY14357.1"/>
    <property type="molecule type" value="Genomic_DNA"/>
</dbReference>
<evidence type="ECO:0000256" key="3">
    <source>
        <dbReference type="ARBA" id="ARBA00022692"/>
    </source>
</evidence>
<sequence>MGILKTIAEAFHEGGFGMWPILVSLIFIIAITVERAVFLFKASVDKDKLLALLKSQVMNGNVQGAVQVCSSNPTPITRIVQAGLSKFNRSDADVQAAMDESALRELPKVNARTPYLAMLSNFAVMAGLFGTIVGMIKSFGAAAGADASSKAAELANGISEALNCTGFGILVSLVGLLAFSLLTGKTTKVTDDINEVTVQVVNLVTSHRTHMQQPTA</sequence>
<evidence type="ECO:0000259" key="8">
    <source>
        <dbReference type="Pfam" id="PF01618"/>
    </source>
</evidence>
<dbReference type="KEGG" id="hoh:Hoch_1809"/>
<accession>D0LY02</accession>
<dbReference type="AlphaFoldDB" id="D0LY02"/>
<feature type="transmembrane region" description="Helical" evidence="7">
    <location>
        <begin position="122"/>
        <end position="145"/>
    </location>
</feature>
<dbReference type="PANTHER" id="PTHR30625">
    <property type="entry name" value="PROTEIN TOLQ"/>
    <property type="match status" value="1"/>
</dbReference>
<evidence type="ECO:0000256" key="1">
    <source>
        <dbReference type="ARBA" id="ARBA00004651"/>
    </source>
</evidence>
<organism evidence="9 10">
    <name type="scientific">Haliangium ochraceum (strain DSM 14365 / JCM 11303 / SMP-2)</name>
    <dbReference type="NCBI Taxonomy" id="502025"/>
    <lineage>
        <taxon>Bacteria</taxon>
        <taxon>Pseudomonadati</taxon>
        <taxon>Myxococcota</taxon>
        <taxon>Polyangia</taxon>
        <taxon>Haliangiales</taxon>
        <taxon>Kofleriaceae</taxon>
        <taxon>Haliangium</taxon>
    </lineage>
</organism>
<dbReference type="HOGENOM" id="CLU_053325_4_3_7"/>
<dbReference type="Proteomes" id="UP000001880">
    <property type="component" value="Chromosome"/>
</dbReference>
<reference evidence="9 10" key="1">
    <citation type="journal article" date="2010" name="Stand. Genomic Sci.">
        <title>Complete genome sequence of Haliangium ochraceum type strain (SMP-2).</title>
        <authorList>
            <consortium name="US DOE Joint Genome Institute (JGI-PGF)"/>
            <person name="Ivanova N."/>
            <person name="Daum C."/>
            <person name="Lang E."/>
            <person name="Abt B."/>
            <person name="Kopitz M."/>
            <person name="Saunders E."/>
            <person name="Lapidus A."/>
            <person name="Lucas S."/>
            <person name="Glavina Del Rio T."/>
            <person name="Nolan M."/>
            <person name="Tice H."/>
            <person name="Copeland A."/>
            <person name="Cheng J.F."/>
            <person name="Chen F."/>
            <person name="Bruce D."/>
            <person name="Goodwin L."/>
            <person name="Pitluck S."/>
            <person name="Mavromatis K."/>
            <person name="Pati A."/>
            <person name="Mikhailova N."/>
            <person name="Chen A."/>
            <person name="Palaniappan K."/>
            <person name="Land M."/>
            <person name="Hauser L."/>
            <person name="Chang Y.J."/>
            <person name="Jeffries C.D."/>
            <person name="Detter J.C."/>
            <person name="Brettin T."/>
            <person name="Rohde M."/>
            <person name="Goker M."/>
            <person name="Bristow J."/>
            <person name="Markowitz V."/>
            <person name="Eisen J.A."/>
            <person name="Hugenholtz P."/>
            <person name="Kyrpides N.C."/>
            <person name="Klenk H.P."/>
        </authorList>
    </citation>
    <scope>NUCLEOTIDE SEQUENCE [LARGE SCALE GENOMIC DNA]</scope>
    <source>
        <strain evidence="10">DSM 14365 / CIP 107738 / JCM 11303 / AJ 13395 / SMP-2</strain>
    </source>
</reference>
<keyword evidence="5 7" id="KW-0472">Membrane</keyword>
<keyword evidence="3 7" id="KW-0812">Transmembrane</keyword>
<feature type="transmembrane region" description="Helical" evidence="7">
    <location>
        <begin position="18"/>
        <end position="40"/>
    </location>
</feature>
<evidence type="ECO:0000256" key="2">
    <source>
        <dbReference type="ARBA" id="ARBA00022475"/>
    </source>
</evidence>
<gene>
    <name evidence="9" type="ordered locus">Hoch_1809</name>
</gene>
<keyword evidence="6" id="KW-0813">Transport</keyword>
<dbReference type="eggNOG" id="COG0811">
    <property type="taxonomic scope" value="Bacteria"/>
</dbReference>
<evidence type="ECO:0000256" key="5">
    <source>
        <dbReference type="ARBA" id="ARBA00023136"/>
    </source>
</evidence>
<dbReference type="RefSeq" id="WP_012826965.1">
    <property type="nucleotide sequence ID" value="NC_013440.1"/>
</dbReference>
<feature type="domain" description="MotA/TolQ/ExbB proton channel" evidence="8">
    <location>
        <begin position="74"/>
        <end position="193"/>
    </location>
</feature>
<dbReference type="PANTHER" id="PTHR30625:SF17">
    <property type="entry name" value="TOLQ-RELATED"/>
    <property type="match status" value="1"/>
</dbReference>
<proteinExistence type="inferred from homology"/>
<keyword evidence="10" id="KW-1185">Reference proteome</keyword>
<evidence type="ECO:0000313" key="9">
    <source>
        <dbReference type="EMBL" id="ACY14357.1"/>
    </source>
</evidence>
<keyword evidence="4 7" id="KW-1133">Transmembrane helix</keyword>